<comment type="catalytic activity">
    <reaction evidence="1">
        <text>ATP + protein L-histidine = ADP + protein N-phospho-L-histidine.</text>
        <dbReference type="EC" id="2.7.13.3"/>
    </reaction>
</comment>
<name>A0A167GST2_9BURK</name>
<dbReference type="CDD" id="cd00130">
    <property type="entry name" value="PAS"/>
    <property type="match status" value="2"/>
</dbReference>
<evidence type="ECO:0000313" key="10">
    <source>
        <dbReference type="EMBL" id="OAD39833.1"/>
    </source>
</evidence>
<dbReference type="InterPro" id="IPR000700">
    <property type="entry name" value="PAS-assoc_C"/>
</dbReference>
<dbReference type="GO" id="GO:0000155">
    <property type="term" value="F:phosphorelay sensor kinase activity"/>
    <property type="evidence" value="ECO:0007669"/>
    <property type="project" value="InterPro"/>
</dbReference>
<dbReference type="Proteomes" id="UP000185680">
    <property type="component" value="Chromosome"/>
</dbReference>
<reference evidence="9 12" key="2">
    <citation type="submission" date="2016-10" db="EMBL/GenBank/DDBJ databases">
        <title>Hydorgenophaga sp. LPB0072 isolated from gastropod.</title>
        <authorList>
            <person name="Kim E."/>
            <person name="Yi H."/>
        </authorList>
    </citation>
    <scope>NUCLEOTIDE SEQUENCE [LARGE SCALE GENOMIC DNA]</scope>
    <source>
        <strain evidence="9 12">LPB0072</strain>
    </source>
</reference>
<evidence type="ECO:0000259" key="8">
    <source>
        <dbReference type="PROSITE" id="PS50113"/>
    </source>
</evidence>
<reference evidence="10 11" key="1">
    <citation type="submission" date="2016-02" db="EMBL/GenBank/DDBJ databases">
        <title>Draft genome sequence of Hydrogenophaga sp. LPB0072.</title>
        <authorList>
            <person name="Shin S.-K."/>
            <person name="Yi H."/>
        </authorList>
    </citation>
    <scope>NUCLEOTIDE SEQUENCE [LARGE SCALE GENOMIC DNA]</scope>
    <source>
        <strain evidence="10 11">LPB0072</strain>
    </source>
</reference>
<dbReference type="EC" id="2.7.13.3" evidence="2"/>
<evidence type="ECO:0000256" key="4">
    <source>
        <dbReference type="PROSITE-ProRule" id="PRU00169"/>
    </source>
</evidence>
<evidence type="ECO:0000259" key="5">
    <source>
        <dbReference type="PROSITE" id="PS50109"/>
    </source>
</evidence>
<dbReference type="AlphaFoldDB" id="A0A167GST2"/>
<feature type="domain" description="PAC" evidence="8">
    <location>
        <begin position="369"/>
        <end position="421"/>
    </location>
</feature>
<dbReference type="InterPro" id="IPR001789">
    <property type="entry name" value="Sig_transdc_resp-reg_receiver"/>
</dbReference>
<feature type="modified residue" description="4-aspartylphosphate" evidence="4">
    <location>
        <position position="739"/>
    </location>
</feature>
<dbReference type="SMART" id="SM00448">
    <property type="entry name" value="REC"/>
    <property type="match status" value="2"/>
</dbReference>
<feature type="domain" description="Response regulatory" evidence="6">
    <location>
        <begin position="3"/>
        <end position="120"/>
    </location>
</feature>
<dbReference type="NCBIfam" id="TIGR00229">
    <property type="entry name" value="sensory_box"/>
    <property type="match status" value="2"/>
</dbReference>
<feature type="modified residue" description="4-aspartylphosphate" evidence="4">
    <location>
        <position position="52"/>
    </location>
</feature>
<dbReference type="InterPro" id="IPR000014">
    <property type="entry name" value="PAS"/>
</dbReference>
<evidence type="ECO:0000313" key="9">
    <source>
        <dbReference type="EMBL" id="AOW11741.1"/>
    </source>
</evidence>
<dbReference type="KEGG" id="hyl:LPB072_01580"/>
<feature type="domain" description="Histidine kinase" evidence="5">
    <location>
        <begin position="441"/>
        <end position="665"/>
    </location>
</feature>
<dbReference type="SMART" id="SM00091">
    <property type="entry name" value="PAS"/>
    <property type="match status" value="2"/>
</dbReference>
<dbReference type="PROSITE" id="PS50113">
    <property type="entry name" value="PAC"/>
    <property type="match status" value="1"/>
</dbReference>
<feature type="domain" description="Response regulatory" evidence="6">
    <location>
        <begin position="688"/>
        <end position="804"/>
    </location>
</feature>
<dbReference type="CDD" id="cd00156">
    <property type="entry name" value="REC"/>
    <property type="match status" value="1"/>
</dbReference>
<keyword evidence="11" id="KW-1185">Reference proteome</keyword>
<sequence>MKRVLVVDDNEANLYLLRQVLQSNGYAVDEARHGLEALAHAQTSRPALLITDLLMPEMDGYTLLRQWKTDPALKHIPSIVYTATYTDSDDQRLALQLGADAFIVKPMEADAFVAVVNQVIEKAKNGSLPATAPGNEPLEETQVAYNATLVRKLEKRSLEMRTLTRNLHASKARFKALAENSMDMILEADPILHRILWVNRAACEGFGLSLEAFVNADSKRFYDQSDPRLATLIAERDATGRTRGEVTAIRANGAHFPVEISSVVYSTPEHQQIANITLRDLSAQKQAQATLLQSQADAATLQAAMDAHALLSMTDAEGVITYVNDGLCATSGYRRDELIGKTHLVLRSDQHDATEYRALWRTVQAGQMWKGEWCNRTREGALFWVETTVVPFATTQGPPDKYVTIQTDITERKLAERQRGELEAQLRETQKLQAVGTLASGIAHDFNNIVAAILGFSTLMREEIAPDGPAAEYLGQIQKAGRRAREVVQRIVSFSRPQSTALADIAVQDAVHETLAIAQATLPTTIAFKTHLPNQPVLVRADNTQLQQVLLNIYTNAWHAAPAKSARIDTRLEICNFASTDTAKPPNLAPGPFAHLWISDNGCGMSEAVRQRIFDPFFTTKPVGQGTGLGLSAVRSIVVAHHGAITVESQPDVGTTFHLYFPLVDQSDFHQPVARKPEITPPLTGSPHVLLVDDDSPITLLLEAILARAGFRVTPFTDPALALAALQKCPKDFDLLLTDFNMPGMSGLELARQVQSIRADLPIAIVSGHISSELIQQAHTLRIEALLHKERVSEDLVLRLSQLLQTSET</sequence>
<evidence type="ECO:0000259" key="7">
    <source>
        <dbReference type="PROSITE" id="PS50112"/>
    </source>
</evidence>
<evidence type="ECO:0000259" key="6">
    <source>
        <dbReference type="PROSITE" id="PS50110"/>
    </source>
</evidence>
<dbReference type="Gene3D" id="1.10.287.130">
    <property type="match status" value="1"/>
</dbReference>
<feature type="domain" description="PAS" evidence="7">
    <location>
        <begin position="297"/>
        <end position="344"/>
    </location>
</feature>
<evidence type="ECO:0000313" key="11">
    <source>
        <dbReference type="Proteomes" id="UP000185657"/>
    </source>
</evidence>
<dbReference type="Pfam" id="PF13188">
    <property type="entry name" value="PAS_8"/>
    <property type="match status" value="1"/>
</dbReference>
<dbReference type="SMART" id="SM00387">
    <property type="entry name" value="HATPase_c"/>
    <property type="match status" value="1"/>
</dbReference>
<dbReference type="InterPro" id="IPR003594">
    <property type="entry name" value="HATPase_dom"/>
</dbReference>
<evidence type="ECO:0000256" key="2">
    <source>
        <dbReference type="ARBA" id="ARBA00012438"/>
    </source>
</evidence>
<keyword evidence="3 4" id="KW-0597">Phosphoprotein</keyword>
<proteinExistence type="predicted"/>
<dbReference type="SUPFAM" id="SSF55785">
    <property type="entry name" value="PYP-like sensor domain (PAS domain)"/>
    <property type="match status" value="2"/>
</dbReference>
<protein>
    <recommendedName>
        <fullName evidence="2">histidine kinase</fullName>
        <ecNumber evidence="2">2.7.13.3</ecNumber>
    </recommendedName>
</protein>
<accession>A0A167GST2</accession>
<evidence type="ECO:0000256" key="3">
    <source>
        <dbReference type="ARBA" id="ARBA00022553"/>
    </source>
</evidence>
<dbReference type="PROSITE" id="PS50109">
    <property type="entry name" value="HIS_KIN"/>
    <property type="match status" value="1"/>
</dbReference>
<dbReference type="Pfam" id="PF13426">
    <property type="entry name" value="PAS_9"/>
    <property type="match status" value="1"/>
</dbReference>
<dbReference type="InterPro" id="IPR003661">
    <property type="entry name" value="HisK_dim/P_dom"/>
</dbReference>
<dbReference type="Pfam" id="PF02518">
    <property type="entry name" value="HATPase_c"/>
    <property type="match status" value="1"/>
</dbReference>
<dbReference type="SUPFAM" id="SSF55874">
    <property type="entry name" value="ATPase domain of HSP90 chaperone/DNA topoisomerase II/histidine kinase"/>
    <property type="match status" value="1"/>
</dbReference>
<dbReference type="InterPro" id="IPR004358">
    <property type="entry name" value="Sig_transdc_His_kin-like_C"/>
</dbReference>
<dbReference type="SUPFAM" id="SSF52172">
    <property type="entry name" value="CheY-like"/>
    <property type="match status" value="2"/>
</dbReference>
<dbReference type="Pfam" id="PF00512">
    <property type="entry name" value="HisKA"/>
    <property type="match status" value="1"/>
</dbReference>
<organism evidence="9 12">
    <name type="scientific">Hydrogenophaga crassostreae</name>
    <dbReference type="NCBI Taxonomy" id="1763535"/>
    <lineage>
        <taxon>Bacteria</taxon>
        <taxon>Pseudomonadati</taxon>
        <taxon>Pseudomonadota</taxon>
        <taxon>Betaproteobacteria</taxon>
        <taxon>Burkholderiales</taxon>
        <taxon>Comamonadaceae</taxon>
        <taxon>Hydrogenophaga</taxon>
    </lineage>
</organism>
<dbReference type="EMBL" id="LVWD01000037">
    <property type="protein sequence ID" value="OAD39833.1"/>
    <property type="molecule type" value="Genomic_DNA"/>
</dbReference>
<dbReference type="SMART" id="SM00388">
    <property type="entry name" value="HisKA"/>
    <property type="match status" value="1"/>
</dbReference>
<dbReference type="RefSeq" id="WP_066095236.1">
    <property type="nucleotide sequence ID" value="NZ_CP017476.1"/>
</dbReference>
<dbReference type="PROSITE" id="PS50110">
    <property type="entry name" value="RESPONSE_REGULATORY"/>
    <property type="match status" value="2"/>
</dbReference>
<dbReference type="PANTHER" id="PTHR43547">
    <property type="entry name" value="TWO-COMPONENT HISTIDINE KINASE"/>
    <property type="match status" value="1"/>
</dbReference>
<dbReference type="InterPro" id="IPR036097">
    <property type="entry name" value="HisK_dim/P_sf"/>
</dbReference>
<dbReference type="InterPro" id="IPR001610">
    <property type="entry name" value="PAC"/>
</dbReference>
<dbReference type="InterPro" id="IPR005467">
    <property type="entry name" value="His_kinase_dom"/>
</dbReference>
<gene>
    <name evidence="9" type="ORF">LPB072_01580</name>
    <name evidence="10" type="ORF">LPB72_19845</name>
</gene>
<dbReference type="Pfam" id="PF00072">
    <property type="entry name" value="Response_reg"/>
    <property type="match status" value="2"/>
</dbReference>
<dbReference type="Gene3D" id="3.30.450.20">
    <property type="entry name" value="PAS domain"/>
    <property type="match status" value="2"/>
</dbReference>
<dbReference type="PROSITE" id="PS50112">
    <property type="entry name" value="PAS"/>
    <property type="match status" value="1"/>
</dbReference>
<dbReference type="PRINTS" id="PR00344">
    <property type="entry name" value="BCTRLSENSOR"/>
</dbReference>
<dbReference type="PANTHER" id="PTHR43547:SF2">
    <property type="entry name" value="HYBRID SIGNAL TRANSDUCTION HISTIDINE KINASE C"/>
    <property type="match status" value="1"/>
</dbReference>
<dbReference type="CDD" id="cd00082">
    <property type="entry name" value="HisKA"/>
    <property type="match status" value="1"/>
</dbReference>
<evidence type="ECO:0000256" key="1">
    <source>
        <dbReference type="ARBA" id="ARBA00000085"/>
    </source>
</evidence>
<dbReference type="EMBL" id="CP017476">
    <property type="protein sequence ID" value="AOW11741.1"/>
    <property type="molecule type" value="Genomic_DNA"/>
</dbReference>
<dbReference type="InterPro" id="IPR011006">
    <property type="entry name" value="CheY-like_superfamily"/>
</dbReference>
<dbReference type="STRING" id="1763535.LPB072_01580"/>
<evidence type="ECO:0000313" key="12">
    <source>
        <dbReference type="Proteomes" id="UP000185680"/>
    </source>
</evidence>
<dbReference type="InterPro" id="IPR035965">
    <property type="entry name" value="PAS-like_dom_sf"/>
</dbReference>
<dbReference type="Proteomes" id="UP000185657">
    <property type="component" value="Unassembled WGS sequence"/>
</dbReference>
<dbReference type="Gene3D" id="3.30.565.10">
    <property type="entry name" value="Histidine kinase-like ATPase, C-terminal domain"/>
    <property type="match status" value="1"/>
</dbReference>
<dbReference type="OrthoDB" id="224978at2"/>
<dbReference type="InterPro" id="IPR036890">
    <property type="entry name" value="HATPase_C_sf"/>
</dbReference>
<dbReference type="SUPFAM" id="SSF47384">
    <property type="entry name" value="Homodimeric domain of signal transducing histidine kinase"/>
    <property type="match status" value="1"/>
</dbReference>
<dbReference type="SMART" id="SM00086">
    <property type="entry name" value="PAC"/>
    <property type="match status" value="2"/>
</dbReference>
<dbReference type="Gene3D" id="3.40.50.2300">
    <property type="match status" value="2"/>
</dbReference>